<dbReference type="EMBL" id="CAJNOE010000340">
    <property type="protein sequence ID" value="CAF1159917.1"/>
    <property type="molecule type" value="Genomic_DNA"/>
</dbReference>
<comment type="caution">
    <text evidence="1">The sequence shown here is derived from an EMBL/GenBank/DDBJ whole genome shotgun (WGS) entry which is preliminary data.</text>
</comment>
<reference evidence="1" key="1">
    <citation type="submission" date="2021-02" db="EMBL/GenBank/DDBJ databases">
        <authorList>
            <person name="Nowell W R."/>
        </authorList>
    </citation>
    <scope>NUCLEOTIDE SEQUENCE</scope>
</reference>
<proteinExistence type="predicted"/>
<dbReference type="AlphaFoldDB" id="A0A814TCK7"/>
<name>A0A814TCK7_9BILA</name>
<dbReference type="EMBL" id="CAJOBB010003257">
    <property type="protein sequence ID" value="CAF4030254.1"/>
    <property type="molecule type" value="Genomic_DNA"/>
</dbReference>
<dbReference type="Proteomes" id="UP000663868">
    <property type="component" value="Unassembled WGS sequence"/>
</dbReference>
<gene>
    <name evidence="1" type="ORF">IZO911_LOCUS26267</name>
    <name evidence="2" type="ORF">KXQ929_LOCUS30241</name>
</gene>
<dbReference type="Proteomes" id="UP000663860">
    <property type="component" value="Unassembled WGS sequence"/>
</dbReference>
<organism evidence="1 3">
    <name type="scientific">Adineta steineri</name>
    <dbReference type="NCBI Taxonomy" id="433720"/>
    <lineage>
        <taxon>Eukaryota</taxon>
        <taxon>Metazoa</taxon>
        <taxon>Spiralia</taxon>
        <taxon>Gnathifera</taxon>
        <taxon>Rotifera</taxon>
        <taxon>Eurotatoria</taxon>
        <taxon>Bdelloidea</taxon>
        <taxon>Adinetida</taxon>
        <taxon>Adinetidae</taxon>
        <taxon>Adineta</taxon>
    </lineage>
</organism>
<evidence type="ECO:0000313" key="3">
    <source>
        <dbReference type="Proteomes" id="UP000663860"/>
    </source>
</evidence>
<evidence type="ECO:0000313" key="2">
    <source>
        <dbReference type="EMBL" id="CAF4030254.1"/>
    </source>
</evidence>
<sequence>MIHGENCHQGLNYCGYKLMNMGPYGSKIAEAAAGQPNKDHFNKLFLCKDGQTGDIVFVKNCDACVSNRLVKRWTEYSRKGLDADILRFSTLHSWYKHLDFENGGSLYFTWPQKGQQLRYSFDPCVTDDIGLHWHFISSRNIEIINDEKVCEIITRHPFRLNPFFYHDETRYSASDNESSIIRAFYGSDIILSRYRSSLKPWLENNYPDSVEKILDSKDSNIVYNNAYDQKLVPIFDGEWSKAMNSIHEAAKRVWNDLKELDDVNPLNLQRKE</sequence>
<evidence type="ECO:0000313" key="1">
    <source>
        <dbReference type="EMBL" id="CAF1159917.1"/>
    </source>
</evidence>
<accession>A0A814TCK7</accession>
<protein>
    <submittedName>
        <fullName evidence="1">Uncharacterized protein</fullName>
    </submittedName>
</protein>